<name>A0ABW0GD03_9PROT</name>
<evidence type="ECO:0000313" key="1">
    <source>
        <dbReference type="EMBL" id="MFC5358078.1"/>
    </source>
</evidence>
<organism evidence="1 2">
    <name type="scientific">Azospirillum himalayense</name>
    <dbReference type="NCBI Taxonomy" id="654847"/>
    <lineage>
        <taxon>Bacteria</taxon>
        <taxon>Pseudomonadati</taxon>
        <taxon>Pseudomonadota</taxon>
        <taxon>Alphaproteobacteria</taxon>
        <taxon>Rhodospirillales</taxon>
        <taxon>Azospirillaceae</taxon>
        <taxon>Azospirillum</taxon>
    </lineage>
</organism>
<evidence type="ECO:0000313" key="2">
    <source>
        <dbReference type="Proteomes" id="UP001596166"/>
    </source>
</evidence>
<reference evidence="2" key="1">
    <citation type="journal article" date="2019" name="Int. J. Syst. Evol. Microbiol.">
        <title>The Global Catalogue of Microorganisms (GCM) 10K type strain sequencing project: providing services to taxonomists for standard genome sequencing and annotation.</title>
        <authorList>
            <consortium name="The Broad Institute Genomics Platform"/>
            <consortium name="The Broad Institute Genome Sequencing Center for Infectious Disease"/>
            <person name="Wu L."/>
            <person name="Ma J."/>
        </authorList>
    </citation>
    <scope>NUCLEOTIDE SEQUENCE [LARGE SCALE GENOMIC DNA]</scope>
    <source>
        <strain evidence="2">CCUG 58760</strain>
    </source>
</reference>
<keyword evidence="2" id="KW-1185">Reference proteome</keyword>
<protein>
    <recommendedName>
        <fullName evidence="3">Phage head morphogenesis domain-containing protein</fullName>
    </recommendedName>
</protein>
<dbReference type="EMBL" id="JBHSLC010000081">
    <property type="protein sequence ID" value="MFC5358078.1"/>
    <property type="molecule type" value="Genomic_DNA"/>
</dbReference>
<gene>
    <name evidence="1" type="ORF">ACFPMG_24120</name>
</gene>
<dbReference type="Proteomes" id="UP001596166">
    <property type="component" value="Unassembled WGS sequence"/>
</dbReference>
<sequence>MPLPQSYLEDIAARLEPGMREAFLQAVRALRAQADPAHIAGLLENGDVDGVLDAIGLNDPAWLNSFRAAMAEGFVAGGQETHAGVRDLIIDAISQDILPPGSDARLLATFGIRNLPAEKALRDYDMGLIREINDNTRDGVRTFLEDGMEAGRNPVQSALDLCGRIGESGEREGGILGLTETQARSVQRARDELASTDAPTLRRYLGRELRDRRYDAAVLRAIRSGEPIPEAIQEKAGTAYSNRYLRYRAEVVSRTESLRSASVGQHAALLNAVATGALPYDSIRRFWMDTDDERTRIWHKEIPDLNPDGVGLEEPFATPLGPLLYPRDPEGEAENIIQCRCWMQIRLTGSGNRWLDMLAFPVPG</sequence>
<evidence type="ECO:0008006" key="3">
    <source>
        <dbReference type="Google" id="ProtNLM"/>
    </source>
</evidence>
<comment type="caution">
    <text evidence="1">The sequence shown here is derived from an EMBL/GenBank/DDBJ whole genome shotgun (WGS) entry which is preliminary data.</text>
</comment>
<dbReference type="RefSeq" id="WP_376997765.1">
    <property type="nucleotide sequence ID" value="NZ_JBHSLC010000081.1"/>
</dbReference>
<proteinExistence type="predicted"/>
<accession>A0ABW0GD03</accession>